<gene>
    <name evidence="10" type="ORF">CFOL_v3_07443</name>
</gene>
<evidence type="ECO:0000256" key="2">
    <source>
        <dbReference type="ARBA" id="ARBA00004370"/>
    </source>
</evidence>
<dbReference type="InParanoid" id="A0A1Q3B7Q2"/>
<evidence type="ECO:0000259" key="9">
    <source>
        <dbReference type="Pfam" id="PF08263"/>
    </source>
</evidence>
<dbReference type="AlphaFoldDB" id="A0A1Q3B7Q2"/>
<keyword evidence="7" id="KW-0472">Membrane</keyword>
<evidence type="ECO:0000256" key="5">
    <source>
        <dbReference type="ARBA" id="ARBA00022729"/>
    </source>
</evidence>
<evidence type="ECO:0000256" key="6">
    <source>
        <dbReference type="ARBA" id="ARBA00022737"/>
    </source>
</evidence>
<dbReference type="PANTHER" id="PTHR48059:SF4">
    <property type="entry name" value="POLYGALACTURONASE INHIBITOR 1-RELATED"/>
    <property type="match status" value="1"/>
</dbReference>
<evidence type="ECO:0000256" key="4">
    <source>
        <dbReference type="ARBA" id="ARBA00022614"/>
    </source>
</evidence>
<dbReference type="InterPro" id="IPR051848">
    <property type="entry name" value="PGIP"/>
</dbReference>
<comment type="caution">
    <text evidence="10">The sequence shown here is derived from an EMBL/GenBank/DDBJ whole genome shotgun (WGS) entry which is preliminary data.</text>
</comment>
<organism evidence="10 11">
    <name type="scientific">Cephalotus follicularis</name>
    <name type="common">Albany pitcher plant</name>
    <dbReference type="NCBI Taxonomy" id="3775"/>
    <lineage>
        <taxon>Eukaryota</taxon>
        <taxon>Viridiplantae</taxon>
        <taxon>Streptophyta</taxon>
        <taxon>Embryophyta</taxon>
        <taxon>Tracheophyta</taxon>
        <taxon>Spermatophyta</taxon>
        <taxon>Magnoliopsida</taxon>
        <taxon>eudicotyledons</taxon>
        <taxon>Gunneridae</taxon>
        <taxon>Pentapetalae</taxon>
        <taxon>rosids</taxon>
        <taxon>fabids</taxon>
        <taxon>Oxalidales</taxon>
        <taxon>Cephalotaceae</taxon>
        <taxon>Cephalotus</taxon>
    </lineage>
</organism>
<keyword evidence="6" id="KW-0677">Repeat</keyword>
<keyword evidence="5" id="KW-0732">Signal</keyword>
<keyword evidence="11" id="KW-1185">Reference proteome</keyword>
<dbReference type="SUPFAM" id="SSF52058">
    <property type="entry name" value="L domain-like"/>
    <property type="match status" value="1"/>
</dbReference>
<evidence type="ECO:0000256" key="7">
    <source>
        <dbReference type="ARBA" id="ARBA00023136"/>
    </source>
</evidence>
<feature type="non-terminal residue" evidence="10">
    <location>
        <position position="251"/>
    </location>
</feature>
<protein>
    <submittedName>
        <fullName evidence="10">LRR_1 domain-containing protein/LRRNT_2 domain-containing protein</fullName>
    </submittedName>
</protein>
<dbReference type="InterPro" id="IPR001611">
    <property type="entry name" value="Leu-rich_rpt"/>
</dbReference>
<keyword evidence="3" id="KW-0134">Cell wall</keyword>
<feature type="domain" description="Leucine-rich repeat-containing N-terminal plant-type" evidence="9">
    <location>
        <begin position="2"/>
        <end position="20"/>
    </location>
</feature>
<dbReference type="Proteomes" id="UP000187406">
    <property type="component" value="Unassembled WGS sequence"/>
</dbReference>
<keyword evidence="4" id="KW-0433">Leucine-rich repeat</keyword>
<dbReference type="OrthoDB" id="676979at2759"/>
<dbReference type="GO" id="GO:0016020">
    <property type="term" value="C:membrane"/>
    <property type="evidence" value="ECO:0007669"/>
    <property type="project" value="UniProtKB-SubCell"/>
</dbReference>
<dbReference type="InterPro" id="IPR013210">
    <property type="entry name" value="LRR_N_plant-typ"/>
</dbReference>
<dbReference type="EMBL" id="BDDD01000328">
    <property type="protein sequence ID" value="GAV63925.1"/>
    <property type="molecule type" value="Genomic_DNA"/>
</dbReference>
<dbReference type="FunCoup" id="A0A1Q3B7Q2">
    <property type="interactions" value="917"/>
</dbReference>
<evidence type="ECO:0000256" key="1">
    <source>
        <dbReference type="ARBA" id="ARBA00004191"/>
    </source>
</evidence>
<evidence type="ECO:0000256" key="3">
    <source>
        <dbReference type="ARBA" id="ARBA00022512"/>
    </source>
</evidence>
<name>A0A1Q3B7Q2_CEPFO</name>
<dbReference type="InterPro" id="IPR032675">
    <property type="entry name" value="LRR_dom_sf"/>
</dbReference>
<evidence type="ECO:0000313" key="10">
    <source>
        <dbReference type="EMBL" id="GAV63925.1"/>
    </source>
</evidence>
<dbReference type="FunFam" id="3.80.10.10:FF:000400">
    <property type="entry name" value="Nuclear pore complex protein NUP107"/>
    <property type="match status" value="1"/>
</dbReference>
<sequence>ILASWKADTDCCDWYCVTCDDTTNRINSLTIFSGNLPGQIPDAVGDLPYLENLEFHHLTNLTGPIPSGLANLKKLKMITISYTNISGSVPAWLSQLNNLILLDLSFNQLSGTIPSSLSQLTNLLALHLDRNSLTGSIPESFGQFRGNIPDLYLSHNQLTGEIPASLGDLDFNIIDFSSNKLTGDASFLFGAKKTTIWVILSRNKLGFNLSEVEFASTLTNVDLNHNMIYGSIPEAVTALPLQLWNVSYNRL</sequence>
<evidence type="ECO:0000313" key="11">
    <source>
        <dbReference type="Proteomes" id="UP000187406"/>
    </source>
</evidence>
<dbReference type="Pfam" id="PF08263">
    <property type="entry name" value="LRRNT_2"/>
    <property type="match status" value="1"/>
</dbReference>
<proteinExistence type="inferred from homology"/>
<evidence type="ECO:0000256" key="8">
    <source>
        <dbReference type="ARBA" id="ARBA00038043"/>
    </source>
</evidence>
<comment type="similarity">
    <text evidence="8">Belongs to the polygalacturonase-inhibiting protein family.</text>
</comment>
<dbReference type="PANTHER" id="PTHR48059">
    <property type="entry name" value="POLYGALACTURONASE INHIBITOR 1"/>
    <property type="match status" value="1"/>
</dbReference>
<keyword evidence="3" id="KW-0964">Secreted</keyword>
<accession>A0A1Q3B7Q2</accession>
<comment type="subcellular location">
    <subcellularLocation>
        <location evidence="2">Membrane</location>
    </subcellularLocation>
    <subcellularLocation>
        <location evidence="1">Secreted</location>
        <location evidence="1">Cell wall</location>
    </subcellularLocation>
</comment>
<reference evidence="11" key="1">
    <citation type="submission" date="2016-04" db="EMBL/GenBank/DDBJ databases">
        <title>Cephalotus genome sequencing.</title>
        <authorList>
            <person name="Fukushima K."/>
            <person name="Hasebe M."/>
            <person name="Fang X."/>
        </authorList>
    </citation>
    <scope>NUCLEOTIDE SEQUENCE [LARGE SCALE GENOMIC DNA]</scope>
    <source>
        <strain evidence="11">cv. St1</strain>
    </source>
</reference>
<dbReference type="Pfam" id="PF00560">
    <property type="entry name" value="LRR_1"/>
    <property type="match status" value="3"/>
</dbReference>
<dbReference type="Gene3D" id="3.80.10.10">
    <property type="entry name" value="Ribonuclease Inhibitor"/>
    <property type="match status" value="1"/>
</dbReference>
<dbReference type="STRING" id="3775.A0A1Q3B7Q2"/>
<feature type="non-terminal residue" evidence="10">
    <location>
        <position position="1"/>
    </location>
</feature>